<accession>A0A238ZKM3</accession>
<dbReference type="InterPro" id="IPR050491">
    <property type="entry name" value="AmpC-like"/>
</dbReference>
<protein>
    <submittedName>
        <fullName evidence="4">CubicO group peptidase, beta-lactamase class C family</fullName>
    </submittedName>
</protein>
<dbReference type="AlphaFoldDB" id="A0A238ZKM3"/>
<evidence type="ECO:0000256" key="1">
    <source>
        <dbReference type="ARBA" id="ARBA00004370"/>
    </source>
</evidence>
<dbReference type="InterPro" id="IPR012338">
    <property type="entry name" value="Beta-lactam/transpept-like"/>
</dbReference>
<evidence type="ECO:0000313" key="4">
    <source>
        <dbReference type="EMBL" id="SNR83679.1"/>
    </source>
</evidence>
<keyword evidence="2" id="KW-0472">Membrane</keyword>
<dbReference type="Pfam" id="PF00144">
    <property type="entry name" value="Beta-lactamase"/>
    <property type="match status" value="1"/>
</dbReference>
<dbReference type="InterPro" id="IPR001466">
    <property type="entry name" value="Beta-lactam-related"/>
</dbReference>
<evidence type="ECO:0000313" key="5">
    <source>
        <dbReference type="Proteomes" id="UP000198412"/>
    </source>
</evidence>
<dbReference type="PANTHER" id="PTHR46825">
    <property type="entry name" value="D-ALANYL-D-ALANINE-CARBOXYPEPTIDASE/ENDOPEPTIDASE AMPH"/>
    <property type="match status" value="1"/>
</dbReference>
<feature type="domain" description="Beta-lactamase-related" evidence="3">
    <location>
        <begin position="69"/>
        <end position="383"/>
    </location>
</feature>
<name>A0A238ZKM3_9FLAO</name>
<sequence length="388" mass="44941">MEKSLNIFTDILDTNPIDKINNKTNFKIKLLIGIYMLSTLMSNVLNAQIAQRIDSLAKVHQSKGFNGNVLYSKNDSIIFTGSYGYIDFESRKPLNEATVFELASCSKQFTALAITQLVEKQLIRYNTKVQEIIPDFPYQHITVEHLLRHQSGLPDYQKLFYNKKHWNRKKMATAQDVVDLLNKLNLKLSFEPGGRYEYDNTGYVVLGVIIEKVSQQSYAEYIKEYIFTPAGMQSSKVSAVDNNLEQDENVAIGHTYNKRKKRHQRANEDKNHKHLNWMKAIIGDTGIYTSILDLEKWKQALRNNILITEESKQLMFSTDEVSKKYGFGVAIYDTESKGKWVYHNGSWGGAKTMILYLPETNEFLVILSNNRYEETYKKFEEDLYKLIQ</sequence>
<gene>
    <name evidence="4" type="ORF">SAMN04488111_3376</name>
</gene>
<comment type="subcellular location">
    <subcellularLocation>
        <location evidence="1">Membrane</location>
    </subcellularLocation>
</comment>
<dbReference type="Gene3D" id="3.40.710.10">
    <property type="entry name" value="DD-peptidase/beta-lactamase superfamily"/>
    <property type="match status" value="1"/>
</dbReference>
<dbReference type="Proteomes" id="UP000198412">
    <property type="component" value="Unassembled WGS sequence"/>
</dbReference>
<dbReference type="SUPFAM" id="SSF56601">
    <property type="entry name" value="beta-lactamase/transpeptidase-like"/>
    <property type="match status" value="1"/>
</dbReference>
<dbReference type="GO" id="GO:0016020">
    <property type="term" value="C:membrane"/>
    <property type="evidence" value="ECO:0007669"/>
    <property type="project" value="UniProtKB-SubCell"/>
</dbReference>
<evidence type="ECO:0000259" key="3">
    <source>
        <dbReference type="Pfam" id="PF00144"/>
    </source>
</evidence>
<dbReference type="EMBL" id="FZNX01000007">
    <property type="protein sequence ID" value="SNR83679.1"/>
    <property type="molecule type" value="Genomic_DNA"/>
</dbReference>
<reference evidence="5" key="1">
    <citation type="submission" date="2017-06" db="EMBL/GenBank/DDBJ databases">
        <authorList>
            <person name="Varghese N."/>
            <person name="Submissions S."/>
        </authorList>
    </citation>
    <scope>NUCLEOTIDE SEQUENCE [LARGE SCALE GENOMIC DNA]</scope>
    <source>
        <strain evidence="5">DSM 27993</strain>
    </source>
</reference>
<dbReference type="OrthoDB" id="9793489at2"/>
<organism evidence="4 5">
    <name type="scientific">Lutibacter flavus</name>
    <dbReference type="NCBI Taxonomy" id="691689"/>
    <lineage>
        <taxon>Bacteria</taxon>
        <taxon>Pseudomonadati</taxon>
        <taxon>Bacteroidota</taxon>
        <taxon>Flavobacteriia</taxon>
        <taxon>Flavobacteriales</taxon>
        <taxon>Flavobacteriaceae</taxon>
        <taxon>Lutibacter</taxon>
    </lineage>
</organism>
<evidence type="ECO:0000256" key="2">
    <source>
        <dbReference type="ARBA" id="ARBA00023136"/>
    </source>
</evidence>
<dbReference type="PANTHER" id="PTHR46825:SF11">
    <property type="entry name" value="PENICILLIN-BINDING PROTEIN 4"/>
    <property type="match status" value="1"/>
</dbReference>
<proteinExistence type="predicted"/>
<keyword evidence="5" id="KW-1185">Reference proteome</keyword>